<comment type="similarity">
    <text evidence="2">Belongs to the glycosyltransferase 2 family.</text>
</comment>
<evidence type="ECO:0000313" key="10">
    <source>
        <dbReference type="EMBL" id="GLB67172.1"/>
    </source>
</evidence>
<dbReference type="Pfam" id="PF04138">
    <property type="entry name" value="GtrA_DPMS_TM"/>
    <property type="match status" value="1"/>
</dbReference>
<gene>
    <name evidence="10" type="ORF">AHIS1636_16110</name>
</gene>
<dbReference type="InterPro" id="IPR007267">
    <property type="entry name" value="GtrA_DPMS_TM"/>
</dbReference>
<name>A0ABQ5MU61_9MICC</name>
<sequence>MIILIPAFEPDLKLITLIAGLRAADRRLAVLVVDDGSGPDFAPVFEAARSAGATVIGYPRNRGKGQALKTGFDYVARHHPGRGVVCADSDGQHAISDILRVADRVRDANNDGGVPGRVPDGCVMVLGERRFDGAVPARSRIGNTVTRALFRLASGTALHDTQTGLRGYPAAMLPWLQSVPGDRYEYELNLLLRAGPAGHRIESIEIATIYLAGNESSHFRPLADSVRIYLPLLKFALSGFAAFGIDLAAFIVLGHVLDSLLAAVVGARIISSTVNFLVNRNLVFPGGRQTRLVAAGVRYFGLVAALMGCNYALIFLLTHAGLPAVPAKLLTEALLFGVSFALQRRFLSGKAQSGKAHMPGTGSTQERHSNVPDRRKRTARHHLENIA</sequence>
<dbReference type="InterPro" id="IPR001173">
    <property type="entry name" value="Glyco_trans_2-like"/>
</dbReference>
<evidence type="ECO:0000256" key="2">
    <source>
        <dbReference type="ARBA" id="ARBA00006739"/>
    </source>
</evidence>
<evidence type="ECO:0000259" key="9">
    <source>
        <dbReference type="Pfam" id="PF04138"/>
    </source>
</evidence>
<dbReference type="InterPro" id="IPR029044">
    <property type="entry name" value="Nucleotide-diphossugar_trans"/>
</dbReference>
<evidence type="ECO:0000313" key="11">
    <source>
        <dbReference type="Proteomes" id="UP001209654"/>
    </source>
</evidence>
<organism evidence="10 11">
    <name type="scientific">Arthrobacter mangrovi</name>
    <dbReference type="NCBI Taxonomy" id="2966350"/>
    <lineage>
        <taxon>Bacteria</taxon>
        <taxon>Bacillati</taxon>
        <taxon>Actinomycetota</taxon>
        <taxon>Actinomycetes</taxon>
        <taxon>Micrococcales</taxon>
        <taxon>Micrococcaceae</taxon>
        <taxon>Arthrobacter</taxon>
    </lineage>
</organism>
<evidence type="ECO:0000259" key="8">
    <source>
        <dbReference type="Pfam" id="PF00535"/>
    </source>
</evidence>
<keyword evidence="11" id="KW-1185">Reference proteome</keyword>
<comment type="subcellular location">
    <subcellularLocation>
        <location evidence="1">Membrane</location>
        <topology evidence="1">Multi-pass membrane protein</topology>
    </subcellularLocation>
</comment>
<feature type="domain" description="GtrA/DPMS transmembrane" evidence="9">
    <location>
        <begin position="234"/>
        <end position="346"/>
    </location>
</feature>
<protein>
    <submittedName>
        <fullName evidence="10">Sugar translocase</fullName>
    </submittedName>
</protein>
<evidence type="ECO:0000256" key="3">
    <source>
        <dbReference type="ARBA" id="ARBA00022692"/>
    </source>
</evidence>
<dbReference type="PANTHER" id="PTHR48090:SF6">
    <property type="entry name" value="SLR5056 PROTEIN"/>
    <property type="match status" value="1"/>
</dbReference>
<evidence type="ECO:0000256" key="1">
    <source>
        <dbReference type="ARBA" id="ARBA00004141"/>
    </source>
</evidence>
<dbReference type="PANTHER" id="PTHR48090">
    <property type="entry name" value="UNDECAPRENYL-PHOSPHATE 4-DEOXY-4-FORMAMIDO-L-ARABINOSE TRANSFERASE-RELATED"/>
    <property type="match status" value="1"/>
</dbReference>
<comment type="caution">
    <text evidence="10">The sequence shown here is derived from an EMBL/GenBank/DDBJ whole genome shotgun (WGS) entry which is preliminary data.</text>
</comment>
<feature type="region of interest" description="Disordered" evidence="6">
    <location>
        <begin position="351"/>
        <end position="387"/>
    </location>
</feature>
<feature type="transmembrane region" description="Helical" evidence="7">
    <location>
        <begin position="299"/>
        <end position="318"/>
    </location>
</feature>
<dbReference type="Pfam" id="PF00535">
    <property type="entry name" value="Glycos_transf_2"/>
    <property type="match status" value="1"/>
</dbReference>
<dbReference type="InterPro" id="IPR050256">
    <property type="entry name" value="Glycosyltransferase_2"/>
</dbReference>
<evidence type="ECO:0000256" key="6">
    <source>
        <dbReference type="SAM" id="MobiDB-lite"/>
    </source>
</evidence>
<keyword evidence="4 7" id="KW-1133">Transmembrane helix</keyword>
<dbReference type="SUPFAM" id="SSF53448">
    <property type="entry name" value="Nucleotide-diphospho-sugar transferases"/>
    <property type="match status" value="1"/>
</dbReference>
<dbReference type="Proteomes" id="UP001209654">
    <property type="component" value="Unassembled WGS sequence"/>
</dbReference>
<feature type="transmembrane region" description="Helical" evidence="7">
    <location>
        <begin position="228"/>
        <end position="253"/>
    </location>
</feature>
<dbReference type="Gene3D" id="3.90.550.10">
    <property type="entry name" value="Spore Coat Polysaccharide Biosynthesis Protein SpsA, Chain A"/>
    <property type="match status" value="1"/>
</dbReference>
<keyword evidence="3 7" id="KW-0812">Transmembrane</keyword>
<proteinExistence type="inferred from homology"/>
<reference evidence="10 11" key="1">
    <citation type="journal article" date="2023" name="Int. J. Syst. Evol. Microbiol.">
        <title>Arthrobacter mangrovi sp. nov., an actinobacterium isolated from the rhizosphere of a mangrove.</title>
        <authorList>
            <person name="Hamada M."/>
            <person name="Saitou S."/>
            <person name="Enomoto N."/>
            <person name="Nanri K."/>
            <person name="Hidaka K."/>
            <person name="Miura T."/>
            <person name="Tamura T."/>
        </authorList>
    </citation>
    <scope>NUCLEOTIDE SEQUENCE [LARGE SCALE GENOMIC DNA]</scope>
    <source>
        <strain evidence="10 11">NBRC 112813</strain>
    </source>
</reference>
<evidence type="ECO:0000256" key="5">
    <source>
        <dbReference type="ARBA" id="ARBA00023136"/>
    </source>
</evidence>
<evidence type="ECO:0000256" key="7">
    <source>
        <dbReference type="SAM" id="Phobius"/>
    </source>
</evidence>
<feature type="domain" description="Glycosyltransferase 2-like" evidence="8">
    <location>
        <begin position="3"/>
        <end position="120"/>
    </location>
</feature>
<dbReference type="CDD" id="cd04179">
    <property type="entry name" value="DPM_DPG-synthase_like"/>
    <property type="match status" value="1"/>
</dbReference>
<keyword evidence="5 7" id="KW-0472">Membrane</keyword>
<accession>A0ABQ5MU61</accession>
<evidence type="ECO:0000256" key="4">
    <source>
        <dbReference type="ARBA" id="ARBA00022989"/>
    </source>
</evidence>
<dbReference type="EMBL" id="BRVS01000006">
    <property type="protein sequence ID" value="GLB67172.1"/>
    <property type="molecule type" value="Genomic_DNA"/>
</dbReference>
<dbReference type="RefSeq" id="WP_264795310.1">
    <property type="nucleotide sequence ID" value="NZ_BRVS01000006.1"/>
</dbReference>